<keyword evidence="3" id="KW-1185">Reference proteome</keyword>
<feature type="region of interest" description="Disordered" evidence="1">
    <location>
        <begin position="78"/>
        <end position="103"/>
    </location>
</feature>
<evidence type="ECO:0000313" key="2">
    <source>
        <dbReference type="EMBL" id="KAF2870012.1"/>
    </source>
</evidence>
<dbReference type="Proteomes" id="UP000481861">
    <property type="component" value="Unassembled WGS sequence"/>
</dbReference>
<gene>
    <name evidence="2" type="ORF">BDV95DRAFT_94479</name>
</gene>
<dbReference type="AlphaFoldDB" id="A0A7C8I7A0"/>
<comment type="caution">
    <text evidence="2">The sequence shown here is derived from an EMBL/GenBank/DDBJ whole genome shotgun (WGS) entry which is preliminary data.</text>
</comment>
<organism evidence="2 3">
    <name type="scientific">Massariosphaeria phaeospora</name>
    <dbReference type="NCBI Taxonomy" id="100035"/>
    <lineage>
        <taxon>Eukaryota</taxon>
        <taxon>Fungi</taxon>
        <taxon>Dikarya</taxon>
        <taxon>Ascomycota</taxon>
        <taxon>Pezizomycotina</taxon>
        <taxon>Dothideomycetes</taxon>
        <taxon>Pleosporomycetidae</taxon>
        <taxon>Pleosporales</taxon>
        <taxon>Pleosporales incertae sedis</taxon>
        <taxon>Massariosphaeria</taxon>
    </lineage>
</organism>
<evidence type="ECO:0000256" key="1">
    <source>
        <dbReference type="SAM" id="MobiDB-lite"/>
    </source>
</evidence>
<accession>A0A7C8I7A0</accession>
<sequence length="115" mass="12813">MNCPGSPPTVYHYLWFRRHAHPHDSKNPTASPRPPPLKVHAPPLFIRPQPSVHPSSALSLCSSLLHNLACRPIARERGLSPQSASSVRATREMQDTPRAPPARDAVEIHIYAIHR</sequence>
<name>A0A7C8I7A0_9PLEO</name>
<protein>
    <submittedName>
        <fullName evidence="2">Uncharacterized protein</fullName>
    </submittedName>
</protein>
<evidence type="ECO:0000313" key="3">
    <source>
        <dbReference type="Proteomes" id="UP000481861"/>
    </source>
</evidence>
<proteinExistence type="predicted"/>
<dbReference type="EMBL" id="JAADJZ010000015">
    <property type="protein sequence ID" value="KAF2870012.1"/>
    <property type="molecule type" value="Genomic_DNA"/>
</dbReference>
<feature type="region of interest" description="Disordered" evidence="1">
    <location>
        <begin position="22"/>
        <end position="43"/>
    </location>
</feature>
<reference evidence="2 3" key="1">
    <citation type="submission" date="2020-01" db="EMBL/GenBank/DDBJ databases">
        <authorList>
            <consortium name="DOE Joint Genome Institute"/>
            <person name="Haridas S."/>
            <person name="Albert R."/>
            <person name="Binder M."/>
            <person name="Bloem J."/>
            <person name="Labutti K."/>
            <person name="Salamov A."/>
            <person name="Andreopoulos B."/>
            <person name="Baker S.E."/>
            <person name="Barry K."/>
            <person name="Bills G."/>
            <person name="Bluhm B.H."/>
            <person name="Cannon C."/>
            <person name="Castanera R."/>
            <person name="Culley D.E."/>
            <person name="Daum C."/>
            <person name="Ezra D."/>
            <person name="Gonzalez J.B."/>
            <person name="Henrissat B."/>
            <person name="Kuo A."/>
            <person name="Liang C."/>
            <person name="Lipzen A."/>
            <person name="Lutzoni F."/>
            <person name="Magnuson J."/>
            <person name="Mondo S."/>
            <person name="Nolan M."/>
            <person name="Ohm R."/>
            <person name="Pangilinan J."/>
            <person name="Park H.-J.H."/>
            <person name="Ramirez L."/>
            <person name="Alfaro M."/>
            <person name="Sun H."/>
            <person name="Tritt A."/>
            <person name="Yoshinaga Y."/>
            <person name="Zwiers L.-H.L."/>
            <person name="Turgeon B.G."/>
            <person name="Goodwin S.B."/>
            <person name="Spatafora J.W."/>
            <person name="Crous P.W."/>
            <person name="Grigoriev I.V."/>
        </authorList>
    </citation>
    <scope>NUCLEOTIDE SEQUENCE [LARGE SCALE GENOMIC DNA]</scope>
    <source>
        <strain evidence="2 3">CBS 611.86</strain>
    </source>
</reference>